<dbReference type="KEGG" id="pfer:IRI77_10095"/>
<evidence type="ECO:0008006" key="3">
    <source>
        <dbReference type="Google" id="ProtNLM"/>
    </source>
</evidence>
<dbReference type="EMBL" id="CP063849">
    <property type="protein sequence ID" value="QOY90282.1"/>
    <property type="molecule type" value="Genomic_DNA"/>
</dbReference>
<evidence type="ECO:0000313" key="1">
    <source>
        <dbReference type="EMBL" id="QOY90282.1"/>
    </source>
</evidence>
<gene>
    <name evidence="1" type="ORF">IRI77_10095</name>
</gene>
<proteinExistence type="predicted"/>
<name>A0A7S7NUY9_PALFE</name>
<keyword evidence="2" id="KW-1185">Reference proteome</keyword>
<organism evidence="1 2">
    <name type="scientific">Paludibaculum fermentans</name>
    <dbReference type="NCBI Taxonomy" id="1473598"/>
    <lineage>
        <taxon>Bacteria</taxon>
        <taxon>Pseudomonadati</taxon>
        <taxon>Acidobacteriota</taxon>
        <taxon>Terriglobia</taxon>
        <taxon>Bryobacterales</taxon>
        <taxon>Bryobacteraceae</taxon>
        <taxon>Paludibaculum</taxon>
    </lineage>
</organism>
<dbReference type="SUPFAM" id="SSF52540">
    <property type="entry name" value="P-loop containing nucleoside triphosphate hydrolases"/>
    <property type="match status" value="1"/>
</dbReference>
<dbReference type="Gene3D" id="3.40.50.300">
    <property type="entry name" value="P-loop containing nucleotide triphosphate hydrolases"/>
    <property type="match status" value="1"/>
</dbReference>
<accession>A0A7S7NUY9</accession>
<dbReference type="RefSeq" id="WP_194451947.1">
    <property type="nucleotide sequence ID" value="NZ_CP063849.1"/>
</dbReference>
<dbReference type="AlphaFoldDB" id="A0A7S7NUY9"/>
<evidence type="ECO:0000313" key="2">
    <source>
        <dbReference type="Proteomes" id="UP000593892"/>
    </source>
</evidence>
<sequence length="288" mass="30798">MPAQVIAITSRLPGAGKTHVAAALAAWLKREGRHVAPLHLSRPEGDPFQCPEGGTVSRATALLAEACGLPAEPIYESGWPALPALLARHDVIVAELAAGDSAPAGYTVLELPVSLRDGFIQLGELPPLAPFEPNLTPQCPEDVAALPLWSLISAPRSGIISVPHLANFADFQLIRGAEWLTVQAPGRFQLLFVPASLEPAKDLEWIREASLDTWIAAQHASGTRLISTGWPYPGAEQLATGALKDNWTLSRILGRRVPPPLPTEESLDRLGHWLSEAPGVAKFVHQSV</sequence>
<protein>
    <recommendedName>
        <fullName evidence="3">CobQ/CobB/MinD/ParA nucleotide binding domain-containing protein</fullName>
    </recommendedName>
</protein>
<reference evidence="1 2" key="1">
    <citation type="submission" date="2020-10" db="EMBL/GenBank/DDBJ databases">
        <title>Complete genome sequence of Paludibaculum fermentans P105T, a facultatively anaerobic acidobacterium capable of dissimilatory Fe(III) reduction.</title>
        <authorList>
            <person name="Dedysh S.N."/>
            <person name="Beletsky A.V."/>
            <person name="Kulichevskaya I.S."/>
            <person name="Mardanov A.V."/>
            <person name="Ravin N.V."/>
        </authorList>
    </citation>
    <scope>NUCLEOTIDE SEQUENCE [LARGE SCALE GENOMIC DNA]</scope>
    <source>
        <strain evidence="1 2">P105</strain>
    </source>
</reference>
<dbReference type="Proteomes" id="UP000593892">
    <property type="component" value="Chromosome"/>
</dbReference>
<dbReference type="InterPro" id="IPR027417">
    <property type="entry name" value="P-loop_NTPase"/>
</dbReference>